<feature type="region of interest" description="Disordered" evidence="1">
    <location>
        <begin position="107"/>
        <end position="126"/>
    </location>
</feature>
<accession>A0A3N2PTP8</accession>
<evidence type="ECO:0000313" key="2">
    <source>
        <dbReference type="EMBL" id="ROT37696.1"/>
    </source>
</evidence>
<name>A0A3N2PTP8_SODAK</name>
<keyword evidence="3" id="KW-1185">Reference proteome</keyword>
<reference evidence="2 3" key="1">
    <citation type="journal article" date="2018" name="Mol. Ecol.">
        <title>The obligate alkalophilic soda-lake fungus Sodiomyces alkalinus has shifted to a protein diet.</title>
        <authorList>
            <person name="Grum-Grzhimaylo A.A."/>
            <person name="Falkoski D.L."/>
            <person name="van den Heuvel J."/>
            <person name="Valero-Jimenez C.A."/>
            <person name="Min B."/>
            <person name="Choi I.G."/>
            <person name="Lipzen A."/>
            <person name="Daum C.G."/>
            <person name="Aanen D.K."/>
            <person name="Tsang A."/>
            <person name="Henrissat B."/>
            <person name="Bilanenko E.N."/>
            <person name="de Vries R.P."/>
            <person name="van Kan J.A.L."/>
            <person name="Grigoriev I.V."/>
            <person name="Debets A.J.M."/>
        </authorList>
    </citation>
    <scope>NUCLEOTIDE SEQUENCE [LARGE SCALE GENOMIC DNA]</scope>
    <source>
        <strain evidence="2 3">F11</strain>
    </source>
</reference>
<organism evidence="2 3">
    <name type="scientific">Sodiomyces alkalinus (strain CBS 110278 / VKM F-3762 / F11)</name>
    <name type="common">Alkaliphilic filamentous fungus</name>
    <dbReference type="NCBI Taxonomy" id="1314773"/>
    <lineage>
        <taxon>Eukaryota</taxon>
        <taxon>Fungi</taxon>
        <taxon>Dikarya</taxon>
        <taxon>Ascomycota</taxon>
        <taxon>Pezizomycotina</taxon>
        <taxon>Sordariomycetes</taxon>
        <taxon>Hypocreomycetidae</taxon>
        <taxon>Glomerellales</taxon>
        <taxon>Plectosphaerellaceae</taxon>
        <taxon>Sodiomyces</taxon>
    </lineage>
</organism>
<evidence type="ECO:0000256" key="1">
    <source>
        <dbReference type="SAM" id="MobiDB-lite"/>
    </source>
</evidence>
<gene>
    <name evidence="2" type="ORF">SODALDRAFT_203306</name>
</gene>
<proteinExistence type="predicted"/>
<dbReference type="RefSeq" id="XP_028465502.1">
    <property type="nucleotide sequence ID" value="XM_028607223.1"/>
</dbReference>
<dbReference type="GeneID" id="39575701"/>
<evidence type="ECO:0000313" key="3">
    <source>
        <dbReference type="Proteomes" id="UP000272025"/>
    </source>
</evidence>
<sequence length="189" mass="19600">MPGVVRHGSNMPLAAQSASFGNYSGTASPGPIVPPPGVLDLDWLFQLSTQHGHGAPSHLDQQIHHYPHYGTGQAQARGFPSNAVPTMHGGHRSNTTMAGTPSIPQVAQGAGRGQVSGSFSRAAGPSGQSHPPCPICSQGHLPSECKGRATEAQLRVALDSIASWPSSSTKTTEKMLLKAKLKARSTLDG</sequence>
<dbReference type="EMBL" id="ML119057">
    <property type="protein sequence ID" value="ROT37696.1"/>
    <property type="molecule type" value="Genomic_DNA"/>
</dbReference>
<dbReference type="Proteomes" id="UP000272025">
    <property type="component" value="Unassembled WGS sequence"/>
</dbReference>
<dbReference type="AlphaFoldDB" id="A0A3N2PTP8"/>
<protein>
    <submittedName>
        <fullName evidence="2">Uncharacterized protein</fullName>
    </submittedName>
</protein>